<sequence length="448" mass="49964">MLRKLLGSLFFRLALLVVTVVITTQLFTIWLANNERHKLLERQLYIQVLDTLSFLEDSMTGMVEEERQAFLDNYNRPGLPSLLPFNADRGQQFSEDLPKIGAMLAQRLSHDLNEPVQAHYARRADHSELWVHVHVLDQPYWLVIPFGRYRDRMISPMLQASLLAALFATLLASLLAWRITRPISQVVQASRQLASGSMPQAIPETGPREMQLLAHNFNGMAQALDNAARERRLMLAGLSHDLRTPLTRLKLTLEMQEASTDQHDMLSDIDELSRIVRQFIDFARAEETSRLEPVALADLAASVVARFRRESMDARLDIRDEIELRADALALERLLSNLLENARRYGRPPVVVRLEKAAGDAMLSVIDHGDGIPAALRETALAPFERLAEHRGTDGGSGLGLAIVSRVVKQHGGALELTDEDGAFKVAIRLPLGETLSESAASSTSQPG</sequence>
<evidence type="ECO:0000256" key="2">
    <source>
        <dbReference type="ARBA" id="ARBA00004651"/>
    </source>
</evidence>
<dbReference type="SUPFAM" id="SSF55874">
    <property type="entry name" value="ATPase domain of HSP90 chaperone/DNA topoisomerase II/histidine kinase"/>
    <property type="match status" value="1"/>
</dbReference>
<proteinExistence type="predicted"/>
<keyword evidence="5" id="KW-0597">Phosphoprotein</keyword>
<dbReference type="PANTHER" id="PTHR44936:SF10">
    <property type="entry name" value="SENSOR PROTEIN RSTB"/>
    <property type="match status" value="1"/>
</dbReference>
<dbReference type="CDD" id="cd06225">
    <property type="entry name" value="HAMP"/>
    <property type="match status" value="1"/>
</dbReference>
<keyword evidence="10" id="KW-0472">Membrane</keyword>
<feature type="domain" description="HAMP" evidence="12">
    <location>
        <begin position="177"/>
        <end position="229"/>
    </location>
</feature>
<keyword evidence="8 13" id="KW-0418">Kinase</keyword>
<keyword evidence="4" id="KW-1003">Cell membrane</keyword>
<dbReference type="PRINTS" id="PR00344">
    <property type="entry name" value="BCTRLSENSOR"/>
</dbReference>
<dbReference type="STRING" id="1108595.BKX93_14335"/>
<evidence type="ECO:0000256" key="5">
    <source>
        <dbReference type="ARBA" id="ARBA00022553"/>
    </source>
</evidence>
<gene>
    <name evidence="13" type="ORF">BKX93_14335</name>
</gene>
<dbReference type="PROSITE" id="PS50885">
    <property type="entry name" value="HAMP"/>
    <property type="match status" value="1"/>
</dbReference>
<dbReference type="Gene3D" id="1.10.287.130">
    <property type="match status" value="1"/>
</dbReference>
<feature type="transmembrane region" description="Helical" evidence="10">
    <location>
        <begin position="6"/>
        <end position="32"/>
    </location>
</feature>
<evidence type="ECO:0000313" key="14">
    <source>
        <dbReference type="Proteomes" id="UP000178776"/>
    </source>
</evidence>
<comment type="subcellular location">
    <subcellularLocation>
        <location evidence="2">Cell membrane</location>
        <topology evidence="2">Multi-pass membrane protein</topology>
    </subcellularLocation>
</comment>
<dbReference type="SUPFAM" id="SSF158472">
    <property type="entry name" value="HAMP domain-like"/>
    <property type="match status" value="1"/>
</dbReference>
<dbReference type="RefSeq" id="WP_046156029.1">
    <property type="nucleotide sequence ID" value="NZ_CP017707.1"/>
</dbReference>
<comment type="catalytic activity">
    <reaction evidence="1">
        <text>ATP + protein L-histidine = ADP + protein N-phospho-L-histidine.</text>
        <dbReference type="EC" id="2.7.13.3"/>
    </reaction>
</comment>
<dbReference type="InterPro" id="IPR036890">
    <property type="entry name" value="HATPase_C_sf"/>
</dbReference>
<dbReference type="KEGG" id="cvc:BKX93_14335"/>
<evidence type="ECO:0000259" key="11">
    <source>
        <dbReference type="PROSITE" id="PS50109"/>
    </source>
</evidence>
<dbReference type="SMART" id="SM00304">
    <property type="entry name" value="HAMP"/>
    <property type="match status" value="1"/>
</dbReference>
<protein>
    <recommendedName>
        <fullName evidence="3">histidine kinase</fullName>
        <ecNumber evidence="3">2.7.13.3</ecNumber>
    </recommendedName>
</protein>
<dbReference type="GO" id="GO:0000155">
    <property type="term" value="F:phosphorelay sensor kinase activity"/>
    <property type="evidence" value="ECO:0007669"/>
    <property type="project" value="InterPro"/>
</dbReference>
<dbReference type="InterPro" id="IPR004358">
    <property type="entry name" value="Sig_transdc_His_kin-like_C"/>
</dbReference>
<dbReference type="SMART" id="SM00388">
    <property type="entry name" value="HisKA"/>
    <property type="match status" value="1"/>
</dbReference>
<evidence type="ECO:0000256" key="3">
    <source>
        <dbReference type="ARBA" id="ARBA00012438"/>
    </source>
</evidence>
<keyword evidence="10" id="KW-0812">Transmembrane</keyword>
<dbReference type="GO" id="GO:0005886">
    <property type="term" value="C:plasma membrane"/>
    <property type="evidence" value="ECO:0007669"/>
    <property type="project" value="UniProtKB-SubCell"/>
</dbReference>
<dbReference type="Gene3D" id="3.30.450.300">
    <property type="entry name" value="Sensor histidine kinase RisS, periplasmic domain"/>
    <property type="match status" value="1"/>
</dbReference>
<organism evidence="13 14">
    <name type="scientific">Chromobacterium vaccinii</name>
    <dbReference type="NCBI Taxonomy" id="1108595"/>
    <lineage>
        <taxon>Bacteria</taxon>
        <taxon>Pseudomonadati</taxon>
        <taxon>Pseudomonadota</taxon>
        <taxon>Betaproteobacteria</taxon>
        <taxon>Neisseriales</taxon>
        <taxon>Chromobacteriaceae</taxon>
        <taxon>Chromobacterium</taxon>
    </lineage>
</organism>
<dbReference type="PANTHER" id="PTHR44936">
    <property type="entry name" value="SENSOR PROTEIN CREC"/>
    <property type="match status" value="1"/>
</dbReference>
<evidence type="ECO:0000256" key="9">
    <source>
        <dbReference type="ARBA" id="ARBA00022840"/>
    </source>
</evidence>
<dbReference type="EC" id="2.7.13.3" evidence="3"/>
<keyword evidence="6" id="KW-0808">Transferase</keyword>
<reference evidence="13 14" key="1">
    <citation type="submission" date="2016-10" db="EMBL/GenBank/DDBJ databases">
        <title>Chromobacterium muskegensis sp. nov., an insecticidal bacterium isolated from Sphagnum bogs.</title>
        <authorList>
            <person name="Sparks M.E."/>
            <person name="Blackburn M.B."/>
            <person name="Gundersen-Rindal D.E."/>
            <person name="Mitchell A."/>
            <person name="Farrar R."/>
            <person name="Kuhar D."/>
        </authorList>
    </citation>
    <scope>NUCLEOTIDE SEQUENCE [LARGE SCALE GENOMIC DNA]</scope>
    <source>
        <strain evidence="13 14">21-1</strain>
    </source>
</reference>
<dbReference type="Pfam" id="PF00672">
    <property type="entry name" value="HAMP"/>
    <property type="match status" value="1"/>
</dbReference>
<dbReference type="GeneID" id="68842383"/>
<dbReference type="SMART" id="SM00387">
    <property type="entry name" value="HATPase_c"/>
    <property type="match status" value="1"/>
</dbReference>
<dbReference type="Gene3D" id="1.10.8.500">
    <property type="entry name" value="HAMP domain in histidine kinase"/>
    <property type="match status" value="1"/>
</dbReference>
<dbReference type="InterPro" id="IPR036097">
    <property type="entry name" value="HisK_dim/P_sf"/>
</dbReference>
<dbReference type="InterPro" id="IPR003660">
    <property type="entry name" value="HAMP_dom"/>
</dbReference>
<keyword evidence="9" id="KW-0067">ATP-binding</keyword>
<dbReference type="Pfam" id="PF00512">
    <property type="entry name" value="HisKA"/>
    <property type="match status" value="1"/>
</dbReference>
<dbReference type="Proteomes" id="UP000178776">
    <property type="component" value="Chromosome"/>
</dbReference>
<feature type="domain" description="Histidine kinase" evidence="11">
    <location>
        <begin position="237"/>
        <end position="434"/>
    </location>
</feature>
<name>A0A1D9LIH1_9NEIS</name>
<evidence type="ECO:0000256" key="6">
    <source>
        <dbReference type="ARBA" id="ARBA00022679"/>
    </source>
</evidence>
<evidence type="ECO:0000256" key="10">
    <source>
        <dbReference type="SAM" id="Phobius"/>
    </source>
</evidence>
<dbReference type="Gene3D" id="3.30.565.10">
    <property type="entry name" value="Histidine kinase-like ATPase, C-terminal domain"/>
    <property type="match status" value="1"/>
</dbReference>
<dbReference type="SUPFAM" id="SSF47384">
    <property type="entry name" value="Homodimeric domain of signal transducing histidine kinase"/>
    <property type="match status" value="1"/>
</dbReference>
<evidence type="ECO:0000259" key="12">
    <source>
        <dbReference type="PROSITE" id="PS50885"/>
    </source>
</evidence>
<dbReference type="GO" id="GO:0005524">
    <property type="term" value="F:ATP binding"/>
    <property type="evidence" value="ECO:0007669"/>
    <property type="project" value="UniProtKB-KW"/>
</dbReference>
<dbReference type="PROSITE" id="PS50109">
    <property type="entry name" value="HIS_KIN"/>
    <property type="match status" value="1"/>
</dbReference>
<accession>A0A1D9LIH1</accession>
<evidence type="ECO:0000256" key="7">
    <source>
        <dbReference type="ARBA" id="ARBA00022741"/>
    </source>
</evidence>
<evidence type="ECO:0000256" key="4">
    <source>
        <dbReference type="ARBA" id="ARBA00022475"/>
    </source>
</evidence>
<dbReference type="AlphaFoldDB" id="A0A1D9LIH1"/>
<dbReference type="InterPro" id="IPR050980">
    <property type="entry name" value="2C_sensor_his_kinase"/>
</dbReference>
<dbReference type="InterPro" id="IPR038421">
    <property type="entry name" value="RisS_PPD_sf"/>
</dbReference>
<feature type="transmembrane region" description="Helical" evidence="10">
    <location>
        <begin position="157"/>
        <end position="177"/>
    </location>
</feature>
<dbReference type="EMBL" id="CP017707">
    <property type="protein sequence ID" value="AOZ51052.1"/>
    <property type="molecule type" value="Genomic_DNA"/>
</dbReference>
<evidence type="ECO:0000256" key="8">
    <source>
        <dbReference type="ARBA" id="ARBA00022777"/>
    </source>
</evidence>
<evidence type="ECO:0000313" key="13">
    <source>
        <dbReference type="EMBL" id="AOZ51052.1"/>
    </source>
</evidence>
<evidence type="ECO:0000256" key="1">
    <source>
        <dbReference type="ARBA" id="ARBA00000085"/>
    </source>
</evidence>
<keyword evidence="10" id="KW-1133">Transmembrane helix</keyword>
<dbReference type="InterPro" id="IPR003594">
    <property type="entry name" value="HATPase_dom"/>
</dbReference>
<dbReference type="CDD" id="cd00075">
    <property type="entry name" value="HATPase"/>
    <property type="match status" value="1"/>
</dbReference>
<dbReference type="InterPro" id="IPR005467">
    <property type="entry name" value="His_kinase_dom"/>
</dbReference>
<dbReference type="InterPro" id="IPR003661">
    <property type="entry name" value="HisK_dim/P_dom"/>
</dbReference>
<dbReference type="Pfam" id="PF02518">
    <property type="entry name" value="HATPase_c"/>
    <property type="match status" value="1"/>
</dbReference>
<dbReference type="CDD" id="cd00082">
    <property type="entry name" value="HisKA"/>
    <property type="match status" value="1"/>
</dbReference>
<keyword evidence="7" id="KW-0547">Nucleotide-binding</keyword>